<dbReference type="GO" id="GO:0016987">
    <property type="term" value="F:sigma factor activity"/>
    <property type="evidence" value="ECO:0007669"/>
    <property type="project" value="UniProtKB-KW"/>
</dbReference>
<dbReference type="PANTHER" id="PTHR43133:SF46">
    <property type="entry name" value="RNA POLYMERASE SIGMA-70 FACTOR ECF SUBFAMILY"/>
    <property type="match status" value="1"/>
</dbReference>
<dbReference type="InterPro" id="IPR039425">
    <property type="entry name" value="RNA_pol_sigma-70-like"/>
</dbReference>
<evidence type="ECO:0000256" key="2">
    <source>
        <dbReference type="ARBA" id="ARBA00023015"/>
    </source>
</evidence>
<accession>A0A2P8CT36</accession>
<dbReference type="RefSeq" id="WP_106525297.1">
    <property type="nucleotide sequence ID" value="NZ_PYGD01000015.1"/>
</dbReference>
<sequence length="204" mass="24129">MTLDNRNDPNATPDIWLWSLVREGDTQAFVTIYNKYWEKAYTQAYWVVYDREVAKDLVQDLFVHLWDKRAQINIEETIGGYLKKAVRNRALNYIKKNEVSRTHNKKISRQAVVQSTSAEDFTHVKELKELYAGEIERLPEKMKEIYLLSREKELSVLEIATALSISEQTVKNQITTALKKIRKALELHYSLFYLFLLYLNICRY</sequence>
<evidence type="ECO:0000259" key="6">
    <source>
        <dbReference type="Pfam" id="PF08281"/>
    </source>
</evidence>
<keyword evidence="4" id="KW-0804">Transcription</keyword>
<dbReference type="AlphaFoldDB" id="A0A2P8CT36"/>
<evidence type="ECO:0000313" key="7">
    <source>
        <dbReference type="EMBL" id="PSK88128.1"/>
    </source>
</evidence>
<dbReference type="PANTHER" id="PTHR43133">
    <property type="entry name" value="RNA POLYMERASE ECF-TYPE SIGMA FACTO"/>
    <property type="match status" value="1"/>
</dbReference>
<dbReference type="GO" id="GO:0006352">
    <property type="term" value="P:DNA-templated transcription initiation"/>
    <property type="evidence" value="ECO:0007669"/>
    <property type="project" value="InterPro"/>
</dbReference>
<dbReference type="NCBIfam" id="TIGR02985">
    <property type="entry name" value="Sig70_bacteroi1"/>
    <property type="match status" value="1"/>
</dbReference>
<comment type="caution">
    <text evidence="7">The sequence shown here is derived from an EMBL/GenBank/DDBJ whole genome shotgun (WGS) entry which is preliminary data.</text>
</comment>
<dbReference type="InterPro" id="IPR013325">
    <property type="entry name" value="RNA_pol_sigma_r2"/>
</dbReference>
<proteinExistence type="inferred from homology"/>
<dbReference type="Gene3D" id="1.10.1740.10">
    <property type="match status" value="1"/>
</dbReference>
<evidence type="ECO:0000313" key="8">
    <source>
        <dbReference type="Proteomes" id="UP000240572"/>
    </source>
</evidence>
<dbReference type="Gene3D" id="1.10.10.10">
    <property type="entry name" value="Winged helix-like DNA-binding domain superfamily/Winged helix DNA-binding domain"/>
    <property type="match status" value="1"/>
</dbReference>
<dbReference type="Pfam" id="PF08281">
    <property type="entry name" value="Sigma70_r4_2"/>
    <property type="match status" value="1"/>
</dbReference>
<reference evidence="7 8" key="1">
    <citation type="submission" date="2018-03" db="EMBL/GenBank/DDBJ databases">
        <title>Genomic Encyclopedia of Type Strains, Phase III (KMG-III): the genomes of soil and plant-associated and newly described type strains.</title>
        <authorList>
            <person name="Whitman W."/>
        </authorList>
    </citation>
    <scope>NUCLEOTIDE SEQUENCE [LARGE SCALE GENOMIC DNA]</scope>
    <source>
        <strain evidence="7 8">CGMCC 1.12700</strain>
    </source>
</reference>
<dbReference type="SUPFAM" id="SSF88946">
    <property type="entry name" value="Sigma2 domain of RNA polymerase sigma factors"/>
    <property type="match status" value="1"/>
</dbReference>
<dbReference type="GO" id="GO:0003677">
    <property type="term" value="F:DNA binding"/>
    <property type="evidence" value="ECO:0007669"/>
    <property type="project" value="InterPro"/>
</dbReference>
<feature type="domain" description="RNA polymerase sigma factor 70 region 4 type 2" evidence="6">
    <location>
        <begin position="135"/>
        <end position="181"/>
    </location>
</feature>
<dbReference type="Pfam" id="PF04542">
    <property type="entry name" value="Sigma70_r2"/>
    <property type="match status" value="1"/>
</dbReference>
<dbReference type="InterPro" id="IPR013249">
    <property type="entry name" value="RNA_pol_sigma70_r4_t2"/>
</dbReference>
<evidence type="ECO:0000256" key="4">
    <source>
        <dbReference type="ARBA" id="ARBA00023163"/>
    </source>
</evidence>
<evidence type="ECO:0000256" key="3">
    <source>
        <dbReference type="ARBA" id="ARBA00023082"/>
    </source>
</evidence>
<feature type="domain" description="RNA polymerase sigma-70 region 2" evidence="5">
    <location>
        <begin position="33"/>
        <end position="97"/>
    </location>
</feature>
<protein>
    <submittedName>
        <fullName evidence="7">RNA polymerase sigma-70 factor (ECF subfamily)</fullName>
    </submittedName>
</protein>
<organism evidence="7 8">
    <name type="scientific">Taibaiella chishuiensis</name>
    <dbReference type="NCBI Taxonomy" id="1434707"/>
    <lineage>
        <taxon>Bacteria</taxon>
        <taxon>Pseudomonadati</taxon>
        <taxon>Bacteroidota</taxon>
        <taxon>Chitinophagia</taxon>
        <taxon>Chitinophagales</taxon>
        <taxon>Chitinophagaceae</taxon>
        <taxon>Taibaiella</taxon>
    </lineage>
</organism>
<dbReference type="Proteomes" id="UP000240572">
    <property type="component" value="Unassembled WGS sequence"/>
</dbReference>
<dbReference type="NCBIfam" id="TIGR02937">
    <property type="entry name" value="sigma70-ECF"/>
    <property type="match status" value="1"/>
</dbReference>
<keyword evidence="3" id="KW-0731">Sigma factor</keyword>
<dbReference type="EMBL" id="PYGD01000015">
    <property type="protein sequence ID" value="PSK88128.1"/>
    <property type="molecule type" value="Genomic_DNA"/>
</dbReference>
<evidence type="ECO:0000256" key="1">
    <source>
        <dbReference type="ARBA" id="ARBA00010641"/>
    </source>
</evidence>
<name>A0A2P8CT36_9BACT</name>
<comment type="similarity">
    <text evidence="1">Belongs to the sigma-70 factor family. ECF subfamily.</text>
</comment>
<dbReference type="OrthoDB" id="665981at2"/>
<keyword evidence="2" id="KW-0805">Transcription regulation</keyword>
<dbReference type="SUPFAM" id="SSF88659">
    <property type="entry name" value="Sigma3 and sigma4 domains of RNA polymerase sigma factors"/>
    <property type="match status" value="1"/>
</dbReference>
<dbReference type="InterPro" id="IPR036388">
    <property type="entry name" value="WH-like_DNA-bd_sf"/>
</dbReference>
<evidence type="ECO:0000259" key="5">
    <source>
        <dbReference type="Pfam" id="PF04542"/>
    </source>
</evidence>
<dbReference type="InterPro" id="IPR014327">
    <property type="entry name" value="RNA_pol_sigma70_bacteroid"/>
</dbReference>
<keyword evidence="8" id="KW-1185">Reference proteome</keyword>
<dbReference type="InterPro" id="IPR013324">
    <property type="entry name" value="RNA_pol_sigma_r3/r4-like"/>
</dbReference>
<gene>
    <name evidence="7" type="ORF">B0I18_11522</name>
</gene>
<dbReference type="InterPro" id="IPR007627">
    <property type="entry name" value="RNA_pol_sigma70_r2"/>
</dbReference>
<dbReference type="InterPro" id="IPR014284">
    <property type="entry name" value="RNA_pol_sigma-70_dom"/>
</dbReference>